<comment type="similarity">
    <text evidence="1">Belongs to the amidase family.</text>
</comment>
<dbReference type="Pfam" id="PF01425">
    <property type="entry name" value="Amidase"/>
    <property type="match status" value="1"/>
</dbReference>
<comment type="caution">
    <text evidence="3">The sequence shown here is derived from an EMBL/GenBank/DDBJ whole genome shotgun (WGS) entry which is preliminary data.</text>
</comment>
<evidence type="ECO:0000256" key="1">
    <source>
        <dbReference type="ARBA" id="ARBA00009199"/>
    </source>
</evidence>
<evidence type="ECO:0000313" key="4">
    <source>
        <dbReference type="Proteomes" id="UP001589647"/>
    </source>
</evidence>
<proteinExistence type="inferred from homology"/>
<gene>
    <name evidence="3" type="ORF">ACFFV7_49570</name>
</gene>
<dbReference type="InterPro" id="IPR023631">
    <property type="entry name" value="Amidase_dom"/>
</dbReference>
<dbReference type="Gene3D" id="3.90.1300.10">
    <property type="entry name" value="Amidase signature (AS) domain"/>
    <property type="match status" value="1"/>
</dbReference>
<keyword evidence="4" id="KW-1185">Reference proteome</keyword>
<dbReference type="InterPro" id="IPR036928">
    <property type="entry name" value="AS_sf"/>
</dbReference>
<evidence type="ECO:0000313" key="3">
    <source>
        <dbReference type="EMBL" id="MFB9209309.1"/>
    </source>
</evidence>
<dbReference type="Proteomes" id="UP001589647">
    <property type="component" value="Unassembled WGS sequence"/>
</dbReference>
<dbReference type="PANTHER" id="PTHR11895:SF7">
    <property type="entry name" value="GLUTAMYL-TRNA(GLN) AMIDOTRANSFERASE SUBUNIT A, MITOCHONDRIAL"/>
    <property type="match status" value="1"/>
</dbReference>
<dbReference type="SUPFAM" id="SSF75304">
    <property type="entry name" value="Amidase signature (AS) enzymes"/>
    <property type="match status" value="1"/>
</dbReference>
<dbReference type="EMBL" id="JBHMEI010000100">
    <property type="protein sequence ID" value="MFB9209309.1"/>
    <property type="molecule type" value="Genomic_DNA"/>
</dbReference>
<accession>A0ABV5IZZ9</accession>
<feature type="domain" description="Amidase" evidence="2">
    <location>
        <begin position="58"/>
        <end position="447"/>
    </location>
</feature>
<protein>
    <submittedName>
        <fullName evidence="3">Amidase</fullName>
    </submittedName>
</protein>
<organism evidence="3 4">
    <name type="scientific">Nonomuraea spiralis</name>
    <dbReference type="NCBI Taxonomy" id="46182"/>
    <lineage>
        <taxon>Bacteria</taxon>
        <taxon>Bacillati</taxon>
        <taxon>Actinomycetota</taxon>
        <taxon>Actinomycetes</taxon>
        <taxon>Streptosporangiales</taxon>
        <taxon>Streptosporangiaceae</taxon>
        <taxon>Nonomuraea</taxon>
    </lineage>
</organism>
<dbReference type="RefSeq" id="WP_189650807.1">
    <property type="nucleotide sequence ID" value="NZ_BMRC01000015.1"/>
</dbReference>
<name>A0ABV5IZZ9_9ACTN</name>
<evidence type="ECO:0000259" key="2">
    <source>
        <dbReference type="Pfam" id="PF01425"/>
    </source>
</evidence>
<sequence length="474" mass="49883">MDIHEYARYDATGLHDLIRTGEAAAGEIETAARQALAQVDEHVNGLALPVFTPALDHAADGPFAGVPFLIKDHGPVAEGVPFTLGSRAYPGVLARRDTDLMTRFRAAGLVTLGLTTVPELCVSFTTEPVRYGPVRNPWDLGRTAGGSSGGAAALVAAGAVPVAHASDGAGSTRIPAACCGLVGLKLSRGRGPCGPEAGELVLGMADEFVLTRTVRDAARLLDAVHGPGIGDKYTAPPPRGPYAREIVTDPGRLRVALTTASWMGTDVDPEVAAAAVATAHVLEQAGHVVEEASPAVDREDAMKAWLIEAAGVASHCLLAPRQPDEARMEALSREFLKAARQATALDMLAAFDAQNRITRSAAAFFTRYDLLVTPTLGRLPVPHGTLRYDDPGQTLRGWLETLSGFGPFTQLFNTTGQPAISLPLGQSADGLPVGVQLAAAHGREDLLFQVAAYLEWAMPWRDRIPPIFAGALPE</sequence>
<dbReference type="PANTHER" id="PTHR11895">
    <property type="entry name" value="TRANSAMIDASE"/>
    <property type="match status" value="1"/>
</dbReference>
<dbReference type="InterPro" id="IPR000120">
    <property type="entry name" value="Amidase"/>
</dbReference>
<reference evidence="3 4" key="1">
    <citation type="submission" date="2024-09" db="EMBL/GenBank/DDBJ databases">
        <authorList>
            <person name="Sun Q."/>
            <person name="Mori K."/>
        </authorList>
    </citation>
    <scope>NUCLEOTIDE SEQUENCE [LARGE SCALE GENOMIC DNA]</scope>
    <source>
        <strain evidence="3 4">CCM 3426</strain>
    </source>
</reference>